<evidence type="ECO:0000256" key="1">
    <source>
        <dbReference type="SAM" id="MobiDB-lite"/>
    </source>
</evidence>
<gene>
    <name evidence="2" type="ORF">SKAU_G00423340</name>
</gene>
<evidence type="ECO:0000313" key="3">
    <source>
        <dbReference type="Proteomes" id="UP001152622"/>
    </source>
</evidence>
<feature type="compositionally biased region" description="Acidic residues" evidence="1">
    <location>
        <begin position="185"/>
        <end position="225"/>
    </location>
</feature>
<reference evidence="2" key="1">
    <citation type="journal article" date="2023" name="Science">
        <title>Genome structures resolve the early diversification of teleost fishes.</title>
        <authorList>
            <person name="Parey E."/>
            <person name="Louis A."/>
            <person name="Montfort J."/>
            <person name="Bouchez O."/>
            <person name="Roques C."/>
            <person name="Iampietro C."/>
            <person name="Lluch J."/>
            <person name="Castinel A."/>
            <person name="Donnadieu C."/>
            <person name="Desvignes T."/>
            <person name="Floi Bucao C."/>
            <person name="Jouanno E."/>
            <person name="Wen M."/>
            <person name="Mejri S."/>
            <person name="Dirks R."/>
            <person name="Jansen H."/>
            <person name="Henkel C."/>
            <person name="Chen W.J."/>
            <person name="Zahm M."/>
            <person name="Cabau C."/>
            <person name="Klopp C."/>
            <person name="Thompson A.W."/>
            <person name="Robinson-Rechavi M."/>
            <person name="Braasch I."/>
            <person name="Lecointre G."/>
            <person name="Bobe J."/>
            <person name="Postlethwait J.H."/>
            <person name="Berthelot C."/>
            <person name="Roest Crollius H."/>
            <person name="Guiguen Y."/>
        </authorList>
    </citation>
    <scope>NUCLEOTIDE SEQUENCE</scope>
    <source>
        <strain evidence="2">WJC10195</strain>
    </source>
</reference>
<comment type="caution">
    <text evidence="2">The sequence shown here is derived from an EMBL/GenBank/DDBJ whole genome shotgun (WGS) entry which is preliminary data.</text>
</comment>
<dbReference type="AlphaFoldDB" id="A0A9Q1E5P4"/>
<protein>
    <submittedName>
        <fullName evidence="2">Uncharacterized protein</fullName>
    </submittedName>
</protein>
<proteinExistence type="predicted"/>
<accession>A0A9Q1E5P4</accession>
<sequence>MEKRAQAVLDSVSNLAFERRFMCGLMAKYVEGQTIAKKLSRQIHKLNSKIRRNVKLYNLKRPVIPSSSTLPTLLTFEIAMNPESGLWSQHSVSHDAAFQLKQRLFVLLSLHDRASEEMNIIQRDLSAELGKIEEALRNPPCAKSLRHEAGVVSALRLKIRECRDQLQQCDIVEQLLVTNSSLVESEVEDLSEEEEEEEEGEEEEQDEDDKASIEEEQADKDNEEGNEGRLNWG</sequence>
<dbReference type="Proteomes" id="UP001152622">
    <property type="component" value="Unassembled WGS sequence"/>
</dbReference>
<evidence type="ECO:0000313" key="2">
    <source>
        <dbReference type="EMBL" id="KAJ8332545.1"/>
    </source>
</evidence>
<keyword evidence="3" id="KW-1185">Reference proteome</keyword>
<feature type="region of interest" description="Disordered" evidence="1">
    <location>
        <begin position="183"/>
        <end position="233"/>
    </location>
</feature>
<name>A0A9Q1E5P4_SYNKA</name>
<dbReference type="EMBL" id="JAINUF010000025">
    <property type="protein sequence ID" value="KAJ8332545.1"/>
    <property type="molecule type" value="Genomic_DNA"/>
</dbReference>
<organism evidence="2 3">
    <name type="scientific">Synaphobranchus kaupii</name>
    <name type="common">Kaup's arrowtooth eel</name>
    <dbReference type="NCBI Taxonomy" id="118154"/>
    <lineage>
        <taxon>Eukaryota</taxon>
        <taxon>Metazoa</taxon>
        <taxon>Chordata</taxon>
        <taxon>Craniata</taxon>
        <taxon>Vertebrata</taxon>
        <taxon>Euteleostomi</taxon>
        <taxon>Actinopterygii</taxon>
        <taxon>Neopterygii</taxon>
        <taxon>Teleostei</taxon>
        <taxon>Anguilliformes</taxon>
        <taxon>Synaphobranchidae</taxon>
        <taxon>Synaphobranchus</taxon>
    </lineage>
</organism>